<evidence type="ECO:0000313" key="3">
    <source>
        <dbReference type="Proteomes" id="UP001187315"/>
    </source>
</evidence>
<gene>
    <name evidence="2" type="ORF">Q7C36_013362</name>
</gene>
<proteinExistence type="predicted"/>
<keyword evidence="1" id="KW-0812">Transmembrane</keyword>
<protein>
    <submittedName>
        <fullName evidence="2">Uncharacterized protein</fullName>
    </submittedName>
</protein>
<feature type="transmembrane region" description="Helical" evidence="1">
    <location>
        <begin position="51"/>
        <end position="72"/>
    </location>
</feature>
<organism evidence="2 3">
    <name type="scientific">Tachysurus vachellii</name>
    <name type="common">Darkbarbel catfish</name>
    <name type="synonym">Pelteobagrus vachellii</name>
    <dbReference type="NCBI Taxonomy" id="175792"/>
    <lineage>
        <taxon>Eukaryota</taxon>
        <taxon>Metazoa</taxon>
        <taxon>Chordata</taxon>
        <taxon>Craniata</taxon>
        <taxon>Vertebrata</taxon>
        <taxon>Euteleostomi</taxon>
        <taxon>Actinopterygii</taxon>
        <taxon>Neopterygii</taxon>
        <taxon>Teleostei</taxon>
        <taxon>Ostariophysi</taxon>
        <taxon>Siluriformes</taxon>
        <taxon>Bagridae</taxon>
        <taxon>Tachysurus</taxon>
    </lineage>
</organism>
<evidence type="ECO:0000256" key="1">
    <source>
        <dbReference type="SAM" id="Phobius"/>
    </source>
</evidence>
<sequence length="420" mass="46611">MNGVRAEDPESGGAQDHYGSVAYDTALSTLLAVAVYVVVKGSVDGLRQWRARISLLVVGSGPVGLTAALVAVRSGKVLKLTVLDERTRSALLCRPQQIALDPCSVRFLLSLGVDFDNMEGCWHNEHFFTRIGVFQEYLLSVLEQKKQKVDVRVHLGTKFTDEYLRRIPSGERPRIIVVADGSCGDSCSVLGISSEYIVESCHAYGANATIERLDQRQVPTPEIRAHSLYFDLSAYGIDATKEPRNSSQTSAKPGFHLKIYGTFRNRYMALACTSADSKMLRFLRHTANSSIMKNIFHQSFNAYKTDIEPRVSELTLHRMQCSRRLFEIMLSHRRISAAYIEGDNVAVTVEGEAARMLNFDTGCGVNLGMRGLESLGLFIYKTATAQDQNDVFEALSAKIHHSKHVAETFRQTGLTAAMFE</sequence>
<name>A0AA88SPE8_TACVA</name>
<dbReference type="Proteomes" id="UP001187315">
    <property type="component" value="Unassembled WGS sequence"/>
</dbReference>
<dbReference type="EMBL" id="JAVHJS010000013">
    <property type="protein sequence ID" value="KAK2838548.1"/>
    <property type="molecule type" value="Genomic_DNA"/>
</dbReference>
<dbReference type="PRINTS" id="PR00469">
    <property type="entry name" value="PNDRDTASEII"/>
</dbReference>
<keyword evidence="1" id="KW-1133">Transmembrane helix</keyword>
<dbReference type="InterPro" id="IPR036188">
    <property type="entry name" value="FAD/NAD-bd_sf"/>
</dbReference>
<reference evidence="2" key="1">
    <citation type="submission" date="2023-08" db="EMBL/GenBank/DDBJ databases">
        <title>Pelteobagrus vachellii genome.</title>
        <authorList>
            <person name="Liu H."/>
        </authorList>
    </citation>
    <scope>NUCLEOTIDE SEQUENCE</scope>
    <source>
        <strain evidence="2">PRFRI_2022a</strain>
        <tissue evidence="2">Muscle</tissue>
    </source>
</reference>
<dbReference type="SUPFAM" id="SSF51905">
    <property type="entry name" value="FAD/NAD(P)-binding domain"/>
    <property type="match status" value="1"/>
</dbReference>
<keyword evidence="1" id="KW-0472">Membrane</keyword>
<comment type="caution">
    <text evidence="2">The sequence shown here is derived from an EMBL/GenBank/DDBJ whole genome shotgun (WGS) entry which is preliminary data.</text>
</comment>
<dbReference type="AlphaFoldDB" id="A0AA88SPE8"/>
<feature type="transmembrane region" description="Helical" evidence="1">
    <location>
        <begin position="20"/>
        <end position="39"/>
    </location>
</feature>
<keyword evidence="3" id="KW-1185">Reference proteome</keyword>
<dbReference type="Gene3D" id="3.50.50.60">
    <property type="entry name" value="FAD/NAD(P)-binding domain"/>
    <property type="match status" value="1"/>
</dbReference>
<accession>A0AA88SPE8</accession>
<evidence type="ECO:0000313" key="2">
    <source>
        <dbReference type="EMBL" id="KAK2838548.1"/>
    </source>
</evidence>